<organism evidence="5 6">
    <name type="scientific">Brevibacterium aurantiacum</name>
    <dbReference type="NCBI Taxonomy" id="273384"/>
    <lineage>
        <taxon>Bacteria</taxon>
        <taxon>Bacillati</taxon>
        <taxon>Actinomycetota</taxon>
        <taxon>Actinomycetes</taxon>
        <taxon>Micrococcales</taxon>
        <taxon>Brevibacteriaceae</taxon>
        <taxon>Brevibacterium</taxon>
    </lineage>
</organism>
<dbReference type="CDD" id="cd06552">
    <property type="entry name" value="ASCH_yqfb_like"/>
    <property type="match status" value="1"/>
</dbReference>
<keyword evidence="4" id="KW-0862">Zinc</keyword>
<dbReference type="InterPro" id="IPR015947">
    <property type="entry name" value="PUA-like_sf"/>
</dbReference>
<name>A0A1D7W620_BREAU</name>
<dbReference type="OrthoDB" id="9795347at2"/>
<evidence type="ECO:0000256" key="3">
    <source>
        <dbReference type="ARBA" id="ARBA00022801"/>
    </source>
</evidence>
<dbReference type="EMBL" id="CP017150">
    <property type="protein sequence ID" value="AOP54499.1"/>
    <property type="molecule type" value="Genomic_DNA"/>
</dbReference>
<keyword evidence="3 5" id="KW-0378">Hydrolase</keyword>
<dbReference type="GO" id="GO:0008270">
    <property type="term" value="F:zinc ion binding"/>
    <property type="evidence" value="ECO:0007669"/>
    <property type="project" value="InterPro"/>
</dbReference>
<dbReference type="PATRIC" id="fig|1703.10.peg.2883"/>
<dbReference type="PROSITE" id="PS00903">
    <property type="entry name" value="CYT_DCMP_DEAMINASES_1"/>
    <property type="match status" value="1"/>
</dbReference>
<evidence type="ECO:0000313" key="6">
    <source>
        <dbReference type="Proteomes" id="UP000094793"/>
    </source>
</evidence>
<evidence type="ECO:0000256" key="4">
    <source>
        <dbReference type="ARBA" id="ARBA00022833"/>
    </source>
</evidence>
<dbReference type="Gene3D" id="3.40.140.10">
    <property type="entry name" value="Cytidine Deaminase, domain 2"/>
    <property type="match status" value="1"/>
</dbReference>
<dbReference type="RefSeq" id="WP_009882708.1">
    <property type="nucleotide sequence ID" value="NZ_AAGP01000009.1"/>
</dbReference>
<dbReference type="eggNOG" id="COG0295">
    <property type="taxonomic scope" value="Bacteria"/>
</dbReference>
<dbReference type="PANTHER" id="PTHR11644">
    <property type="entry name" value="CYTIDINE DEAMINASE"/>
    <property type="match status" value="1"/>
</dbReference>
<evidence type="ECO:0000256" key="1">
    <source>
        <dbReference type="ARBA" id="ARBA00006576"/>
    </source>
</evidence>
<proteinExistence type="inferred from homology"/>
<comment type="similarity">
    <text evidence="1">Belongs to the cytidine and deoxycytidylate deaminase family.</text>
</comment>
<dbReference type="Gene3D" id="2.30.130.30">
    <property type="entry name" value="Hypothetical protein"/>
    <property type="match status" value="1"/>
</dbReference>
<evidence type="ECO:0000256" key="2">
    <source>
        <dbReference type="ARBA" id="ARBA00022723"/>
    </source>
</evidence>
<protein>
    <submittedName>
        <fullName evidence="5">Cytidine deaminase</fullName>
        <ecNumber evidence="5">3.5.4.5</ecNumber>
    </submittedName>
</protein>
<gene>
    <name evidence="5" type="ORF">BLSMQ_2793</name>
</gene>
<dbReference type="GO" id="GO:0072527">
    <property type="term" value="P:pyrimidine-containing compound metabolic process"/>
    <property type="evidence" value="ECO:0007669"/>
    <property type="project" value="UniProtKB-ARBA"/>
</dbReference>
<dbReference type="GO" id="GO:0055086">
    <property type="term" value="P:nucleobase-containing small molecule metabolic process"/>
    <property type="evidence" value="ECO:0007669"/>
    <property type="project" value="UniProtKB-ARBA"/>
</dbReference>
<dbReference type="InterPro" id="IPR007374">
    <property type="entry name" value="ASCH_domain"/>
</dbReference>
<evidence type="ECO:0000313" key="5">
    <source>
        <dbReference type="EMBL" id="AOP54499.1"/>
    </source>
</evidence>
<dbReference type="InterPro" id="IPR016192">
    <property type="entry name" value="APOBEC/CMP_deaminase_Zn-bd"/>
</dbReference>
<dbReference type="KEGG" id="blin:BLSMQ_2793"/>
<dbReference type="SUPFAM" id="SSF88697">
    <property type="entry name" value="PUA domain-like"/>
    <property type="match status" value="1"/>
</dbReference>
<dbReference type="Pfam" id="PF00383">
    <property type="entry name" value="dCMP_cyt_deam_1"/>
    <property type="match status" value="1"/>
</dbReference>
<dbReference type="eggNOG" id="COG2411">
    <property type="taxonomic scope" value="Bacteria"/>
</dbReference>
<dbReference type="EC" id="3.5.4.5" evidence="5"/>
<dbReference type="PROSITE" id="PS51747">
    <property type="entry name" value="CYT_DCMP_DEAMINASES_2"/>
    <property type="match status" value="1"/>
</dbReference>
<dbReference type="Proteomes" id="UP000094793">
    <property type="component" value="Chromosome"/>
</dbReference>
<dbReference type="GO" id="GO:0005829">
    <property type="term" value="C:cytosol"/>
    <property type="evidence" value="ECO:0007669"/>
    <property type="project" value="TreeGrafter"/>
</dbReference>
<dbReference type="InterPro" id="IPR002125">
    <property type="entry name" value="CMP_dCMP_dom"/>
</dbReference>
<keyword evidence="2" id="KW-0479">Metal-binding</keyword>
<dbReference type="SUPFAM" id="SSF53927">
    <property type="entry name" value="Cytidine deaminase-like"/>
    <property type="match status" value="1"/>
</dbReference>
<dbReference type="GO" id="GO:0042802">
    <property type="term" value="F:identical protein binding"/>
    <property type="evidence" value="ECO:0007669"/>
    <property type="project" value="UniProtKB-ARBA"/>
</dbReference>
<dbReference type="GO" id="GO:0004126">
    <property type="term" value="F:cytidine deaminase activity"/>
    <property type="evidence" value="ECO:0007669"/>
    <property type="project" value="UniProtKB-EC"/>
</dbReference>
<reference evidence="6" key="1">
    <citation type="submission" date="2016-09" db="EMBL/GenBank/DDBJ databases">
        <title>Complete Genome Sequence of Brevibacterium linens SMQ-1335.</title>
        <authorList>
            <person name="de Melo A.G."/>
            <person name="Labrie S.J."/>
            <person name="Dumaresq J."/>
            <person name="Roberts R.J."/>
            <person name="Tremblay D.M."/>
            <person name="Moineau S."/>
        </authorList>
    </citation>
    <scope>NUCLEOTIDE SEQUENCE [LARGE SCALE GENOMIC DNA]</scope>
    <source>
        <strain evidence="6">SMQ-1335</strain>
    </source>
</reference>
<sequence>MDLYDSELQVVAAAQSLAATLGANVNHTVAAAAMDTYGHIHTGVNVHHFNGGPCAELVAIGNAVAAEAGPLVTIAAAGCGYRGLLSPCGRCRQVILDLYPDTLVVVPGPEGSGSAEIAPISALLPYSYRHPDSAPQRLLRFHPGYYESTVSGQKTLTVRWQESHSPGPALAYFEHTEHGPLPVDITSVDTCRLSELTPQLLHLREGSSVDSYVANLRKHYPTMPQDARVDIVTFRLSAPNI</sequence>
<dbReference type="PANTHER" id="PTHR11644:SF2">
    <property type="entry name" value="CYTIDINE DEAMINASE"/>
    <property type="match status" value="1"/>
</dbReference>
<dbReference type="CDD" id="cd01283">
    <property type="entry name" value="cytidine_deaminase"/>
    <property type="match status" value="1"/>
</dbReference>
<dbReference type="InterPro" id="IPR050202">
    <property type="entry name" value="Cyt/Deoxycyt_deaminase"/>
</dbReference>
<dbReference type="Pfam" id="PF04266">
    <property type="entry name" value="ASCH"/>
    <property type="match status" value="1"/>
</dbReference>
<dbReference type="AlphaFoldDB" id="A0A1D7W620"/>
<dbReference type="InterPro" id="IPR016193">
    <property type="entry name" value="Cytidine_deaminase-like"/>
</dbReference>
<accession>A0A1D7W620</accession>